<dbReference type="AlphaFoldDB" id="A0A7E5A029"/>
<sequence length="69" mass="8324">MNLIDYWTRLSAKQRITDKLMMKNFDASYLGRYQGMFYGINNLYSFQMKASTQDRDVLHIDQMRHILII</sequence>
<organism evidence="1 2">
    <name type="scientific">Panagrellus redivivus</name>
    <name type="common">Microworm</name>
    <dbReference type="NCBI Taxonomy" id="6233"/>
    <lineage>
        <taxon>Eukaryota</taxon>
        <taxon>Metazoa</taxon>
        <taxon>Ecdysozoa</taxon>
        <taxon>Nematoda</taxon>
        <taxon>Chromadorea</taxon>
        <taxon>Rhabditida</taxon>
        <taxon>Tylenchina</taxon>
        <taxon>Panagrolaimomorpha</taxon>
        <taxon>Panagrolaimoidea</taxon>
        <taxon>Panagrolaimidae</taxon>
        <taxon>Panagrellus</taxon>
    </lineage>
</organism>
<reference evidence="2" key="2">
    <citation type="submission" date="2020-10" db="UniProtKB">
        <authorList>
            <consortium name="WormBaseParasite"/>
        </authorList>
    </citation>
    <scope>IDENTIFICATION</scope>
</reference>
<keyword evidence="1" id="KW-1185">Reference proteome</keyword>
<accession>A0A7E5A029</accession>
<evidence type="ECO:0000313" key="2">
    <source>
        <dbReference type="WBParaSite" id="Pan_g6502.t1"/>
    </source>
</evidence>
<protein>
    <submittedName>
        <fullName evidence="2">Uncharacterized protein</fullName>
    </submittedName>
</protein>
<dbReference type="WBParaSite" id="Pan_g6502.t1">
    <property type="protein sequence ID" value="Pan_g6502.t1"/>
    <property type="gene ID" value="Pan_g6502"/>
</dbReference>
<proteinExistence type="predicted"/>
<evidence type="ECO:0000313" key="1">
    <source>
        <dbReference type="Proteomes" id="UP000492821"/>
    </source>
</evidence>
<reference evidence="1" key="1">
    <citation type="journal article" date="2013" name="Genetics">
        <title>The draft genome and transcriptome of Panagrellus redivivus are shaped by the harsh demands of a free-living lifestyle.</title>
        <authorList>
            <person name="Srinivasan J."/>
            <person name="Dillman A.R."/>
            <person name="Macchietto M.G."/>
            <person name="Heikkinen L."/>
            <person name="Lakso M."/>
            <person name="Fracchia K.M."/>
            <person name="Antoshechkin I."/>
            <person name="Mortazavi A."/>
            <person name="Wong G."/>
            <person name="Sternberg P.W."/>
        </authorList>
    </citation>
    <scope>NUCLEOTIDE SEQUENCE [LARGE SCALE GENOMIC DNA]</scope>
    <source>
        <strain evidence="1">MT8872</strain>
    </source>
</reference>
<dbReference type="Proteomes" id="UP000492821">
    <property type="component" value="Unassembled WGS sequence"/>
</dbReference>
<name>A0A7E5A029_PANRE</name>